<proteinExistence type="predicted"/>
<dbReference type="GeneID" id="34564734"/>
<feature type="compositionally biased region" description="Basic and acidic residues" evidence="1">
    <location>
        <begin position="305"/>
        <end position="315"/>
    </location>
</feature>
<keyword evidence="3" id="KW-1185">Reference proteome</keyword>
<dbReference type="RefSeq" id="XP_022470279.1">
    <property type="nucleotide sequence ID" value="XM_022623224.1"/>
</dbReference>
<evidence type="ECO:0000256" key="1">
    <source>
        <dbReference type="SAM" id="MobiDB-lite"/>
    </source>
</evidence>
<dbReference type="Proteomes" id="UP000176998">
    <property type="component" value="Unassembled WGS sequence"/>
</dbReference>
<protein>
    <submittedName>
        <fullName evidence="2">Uncharacterized protein</fullName>
    </submittedName>
</protein>
<dbReference type="EMBL" id="MJBS01000128">
    <property type="protein sequence ID" value="OHE93112.1"/>
    <property type="molecule type" value="Genomic_DNA"/>
</dbReference>
<reference evidence="2 3" key="1">
    <citation type="submission" date="2016-09" db="EMBL/GenBank/DDBJ databases">
        <authorList>
            <person name="Capua I."/>
            <person name="De Benedictis P."/>
            <person name="Joannis T."/>
            <person name="Lombin L.H."/>
            <person name="Cattoli G."/>
        </authorList>
    </citation>
    <scope>NUCLEOTIDE SEQUENCE [LARGE SCALE GENOMIC DNA]</scope>
    <source>
        <strain evidence="2 3">IMI 309357</strain>
    </source>
</reference>
<gene>
    <name evidence="2" type="ORF">CORC01_11601</name>
</gene>
<accession>A0A1G4AVN2</accession>
<evidence type="ECO:0000313" key="3">
    <source>
        <dbReference type="Proteomes" id="UP000176998"/>
    </source>
</evidence>
<feature type="region of interest" description="Disordered" evidence="1">
    <location>
        <begin position="249"/>
        <end position="315"/>
    </location>
</feature>
<comment type="caution">
    <text evidence="2">The sequence shown here is derived from an EMBL/GenBank/DDBJ whole genome shotgun (WGS) entry which is preliminary data.</text>
</comment>
<sequence>MSANLANLDLESIEFATPQKFLFPWRQSVHQTVSTIDSQLKNLAKGFSSMSVEDLLKEMAEIIGFAVLSGVQAAVGALLNVLIELSGDAIGFLDTKLHIDLYDIEMHQKHHSSYGSKSSESSISSFSRVSADSISLTSPNTIKPVSFKFSKKNSPPRPHRQQRNESRASKVLVGAFVASLPPGNLSSIPSAAISITGGGSAALVNMALRVNNSNHPLLATDSRADDSVLAGEALEKPGMDQAAAALADHQAQSRPPTKAEVVPEKEAPFPLVRNPESDHRRLSHGGGTLHCGTGHRSNDTAEGTRAAERMRNPYK</sequence>
<evidence type="ECO:0000313" key="2">
    <source>
        <dbReference type="EMBL" id="OHE93112.1"/>
    </source>
</evidence>
<organism evidence="2 3">
    <name type="scientific">Colletotrichum orchidophilum</name>
    <dbReference type="NCBI Taxonomy" id="1209926"/>
    <lineage>
        <taxon>Eukaryota</taxon>
        <taxon>Fungi</taxon>
        <taxon>Dikarya</taxon>
        <taxon>Ascomycota</taxon>
        <taxon>Pezizomycotina</taxon>
        <taxon>Sordariomycetes</taxon>
        <taxon>Hypocreomycetidae</taxon>
        <taxon>Glomerellales</taxon>
        <taxon>Glomerellaceae</taxon>
        <taxon>Colletotrichum</taxon>
    </lineage>
</organism>
<dbReference type="OrthoDB" id="3235083at2759"/>
<dbReference type="AlphaFoldDB" id="A0A1G4AVN2"/>
<name>A0A1G4AVN2_9PEZI</name>
<feature type="region of interest" description="Disordered" evidence="1">
    <location>
        <begin position="145"/>
        <end position="168"/>
    </location>
</feature>